<evidence type="ECO:0000259" key="8">
    <source>
        <dbReference type="Pfam" id="PF20684"/>
    </source>
</evidence>
<feature type="region of interest" description="Disordered" evidence="6">
    <location>
        <begin position="1"/>
        <end position="25"/>
    </location>
</feature>
<dbReference type="InterPro" id="IPR049326">
    <property type="entry name" value="Rhodopsin_dom_fungi"/>
</dbReference>
<evidence type="ECO:0000256" key="5">
    <source>
        <dbReference type="ARBA" id="ARBA00038359"/>
    </source>
</evidence>
<keyword evidence="10" id="KW-1185">Reference proteome</keyword>
<dbReference type="Proteomes" id="UP000054481">
    <property type="component" value="Unassembled WGS sequence"/>
</dbReference>
<dbReference type="GO" id="GO:0016020">
    <property type="term" value="C:membrane"/>
    <property type="evidence" value="ECO:0007669"/>
    <property type="project" value="UniProtKB-SubCell"/>
</dbReference>
<feature type="transmembrane region" description="Helical" evidence="7">
    <location>
        <begin position="157"/>
        <end position="178"/>
    </location>
</feature>
<evidence type="ECO:0000256" key="4">
    <source>
        <dbReference type="ARBA" id="ARBA00023136"/>
    </source>
</evidence>
<name>A0A0F7ZGH4_9HYPO</name>
<dbReference type="InterPro" id="IPR052337">
    <property type="entry name" value="SAT4-like"/>
</dbReference>
<dbReference type="Pfam" id="PF20684">
    <property type="entry name" value="Fung_rhodopsin"/>
    <property type="match status" value="1"/>
</dbReference>
<keyword evidence="3 7" id="KW-1133">Transmembrane helix</keyword>
<dbReference type="EMBL" id="KQ030601">
    <property type="protein sequence ID" value="KJZ70896.1"/>
    <property type="molecule type" value="Genomic_DNA"/>
</dbReference>
<evidence type="ECO:0000256" key="6">
    <source>
        <dbReference type="SAM" id="MobiDB-lite"/>
    </source>
</evidence>
<feature type="domain" description="Rhodopsin" evidence="8">
    <location>
        <begin position="141"/>
        <end position="373"/>
    </location>
</feature>
<dbReference type="AlphaFoldDB" id="A0A0F7ZGH4"/>
<evidence type="ECO:0000313" key="9">
    <source>
        <dbReference type="EMBL" id="KJZ70896.1"/>
    </source>
</evidence>
<feature type="compositionally biased region" description="Polar residues" evidence="6">
    <location>
        <begin position="13"/>
        <end position="25"/>
    </location>
</feature>
<comment type="similarity">
    <text evidence="5">Belongs to the SAT4 family.</text>
</comment>
<comment type="subcellular location">
    <subcellularLocation>
        <location evidence="1">Membrane</location>
        <topology evidence="1">Multi-pass membrane protein</topology>
    </subcellularLocation>
</comment>
<dbReference type="OrthoDB" id="4916771at2759"/>
<evidence type="ECO:0000313" key="10">
    <source>
        <dbReference type="Proteomes" id="UP000054481"/>
    </source>
</evidence>
<feature type="transmembrane region" description="Helical" evidence="7">
    <location>
        <begin position="198"/>
        <end position="228"/>
    </location>
</feature>
<feature type="transmembrane region" description="Helical" evidence="7">
    <location>
        <begin position="240"/>
        <end position="263"/>
    </location>
</feature>
<organism evidence="9 10">
    <name type="scientific">Hirsutella minnesotensis 3608</name>
    <dbReference type="NCBI Taxonomy" id="1043627"/>
    <lineage>
        <taxon>Eukaryota</taxon>
        <taxon>Fungi</taxon>
        <taxon>Dikarya</taxon>
        <taxon>Ascomycota</taxon>
        <taxon>Pezizomycotina</taxon>
        <taxon>Sordariomycetes</taxon>
        <taxon>Hypocreomycetidae</taxon>
        <taxon>Hypocreales</taxon>
        <taxon>Ophiocordycipitaceae</taxon>
        <taxon>Hirsutella</taxon>
    </lineage>
</organism>
<proteinExistence type="inferred from homology"/>
<evidence type="ECO:0000256" key="3">
    <source>
        <dbReference type="ARBA" id="ARBA00022989"/>
    </source>
</evidence>
<evidence type="ECO:0000256" key="2">
    <source>
        <dbReference type="ARBA" id="ARBA00022692"/>
    </source>
</evidence>
<evidence type="ECO:0000256" key="7">
    <source>
        <dbReference type="SAM" id="Phobius"/>
    </source>
</evidence>
<feature type="transmembrane region" description="Helical" evidence="7">
    <location>
        <begin position="124"/>
        <end position="145"/>
    </location>
</feature>
<accession>A0A0F7ZGH4</accession>
<dbReference type="PANTHER" id="PTHR33048">
    <property type="entry name" value="PTH11-LIKE INTEGRAL MEMBRANE PROTEIN (AFU_ORTHOLOGUE AFUA_5G11245)"/>
    <property type="match status" value="1"/>
</dbReference>
<sequence>MAPAVADRRLQQEPDNVSLRTTQLRSTRHRVRREIGSVTSSAPEDPSVPLSITKISSRQQIKLISFSRPDSRTLKTYHASVQKVSASDNMDPGVATNLSMIPVIPPPVGVVPNLVDPPSGGKPLAVLLPIYVAAILAMTTMRVYARKQVTRALGIDDVLCLLAAALIIGYLAVVFSMLREVSGSIMGVHLYNVPIMKLTVSFMQSIIAVLELYMAASMVLKLTILALYLRLFRPVRHVAWMIRVGIALIVPFYLASMIATLALCLPRPQDGGSWLSPEQRGRCETPQITIGKVQSVFNAVSDIYIIVIPLHMVSSLQLSRKRKVGVIAIFLTGSILMQNAPRACVASVIGAYYRLAAGSDFTWDNIPTFIATAAWSSIVGYGRTLKNGHAGSVTQSAENMVGTKVSRARKAILRGPMSMIRKSSRSPTQPTSFNELDSFDLDYHTQLQRIEKGHGGHVFVKADGATRDDSSPTVLLPKLESC</sequence>
<keyword evidence="4 7" id="KW-0472">Membrane</keyword>
<reference evidence="9 10" key="1">
    <citation type="journal article" date="2014" name="Genome Biol. Evol.">
        <title>Comparative genomics and transcriptomics analyses reveal divergent lifestyle features of nematode endoparasitic fungus Hirsutella minnesotensis.</title>
        <authorList>
            <person name="Lai Y."/>
            <person name="Liu K."/>
            <person name="Zhang X."/>
            <person name="Zhang X."/>
            <person name="Li K."/>
            <person name="Wang N."/>
            <person name="Shu C."/>
            <person name="Wu Y."/>
            <person name="Wang C."/>
            <person name="Bushley K.E."/>
            <person name="Xiang M."/>
            <person name="Liu X."/>
        </authorList>
    </citation>
    <scope>NUCLEOTIDE SEQUENCE [LARGE SCALE GENOMIC DNA]</scope>
    <source>
        <strain evidence="9 10">3608</strain>
    </source>
</reference>
<dbReference type="PANTHER" id="PTHR33048:SF158">
    <property type="entry name" value="MEMBRANE PROTEIN PTH11-LIKE, PUTATIVE-RELATED"/>
    <property type="match status" value="1"/>
</dbReference>
<evidence type="ECO:0000256" key="1">
    <source>
        <dbReference type="ARBA" id="ARBA00004141"/>
    </source>
</evidence>
<protein>
    <recommendedName>
        <fullName evidence="8">Rhodopsin domain-containing protein</fullName>
    </recommendedName>
</protein>
<feature type="compositionally biased region" description="Basic and acidic residues" evidence="6">
    <location>
        <begin position="1"/>
        <end position="12"/>
    </location>
</feature>
<gene>
    <name evidence="9" type="ORF">HIM_09722</name>
</gene>
<keyword evidence="2 7" id="KW-0812">Transmembrane</keyword>